<accession>A0A979FKT4</accession>
<dbReference type="PANTHER" id="PTHR11571">
    <property type="entry name" value="GLUTATHIONE S-TRANSFERASE"/>
    <property type="match status" value="1"/>
</dbReference>
<dbReference type="OMA" id="FIAYFEV"/>
<evidence type="ECO:0000256" key="4">
    <source>
        <dbReference type="ARBA" id="ARBA00022679"/>
    </source>
</evidence>
<name>A0A979FKT4_HYAAZ</name>
<dbReference type="InterPro" id="IPR050213">
    <property type="entry name" value="GST_superfamily"/>
</dbReference>
<dbReference type="PROSITE" id="PS50405">
    <property type="entry name" value="GST_CTER"/>
    <property type="match status" value="1"/>
</dbReference>
<dbReference type="InterPro" id="IPR004046">
    <property type="entry name" value="GST_C"/>
</dbReference>
<evidence type="ECO:0000313" key="8">
    <source>
        <dbReference type="RefSeq" id="XP_047736835.1"/>
    </source>
</evidence>
<feature type="domain" description="GST C-terminal" evidence="6">
    <location>
        <begin position="22"/>
        <end position="149"/>
    </location>
</feature>
<dbReference type="AlphaFoldDB" id="A0A979FKT4"/>
<comment type="similarity">
    <text evidence="2">Belongs to the GST superfamily. Mu family.</text>
</comment>
<dbReference type="Proteomes" id="UP000694843">
    <property type="component" value="Unplaced"/>
</dbReference>
<evidence type="ECO:0000256" key="1">
    <source>
        <dbReference type="ARBA" id="ARBA00003701"/>
    </source>
</evidence>
<dbReference type="InterPro" id="IPR010987">
    <property type="entry name" value="Glutathione-S-Trfase_C-like"/>
</dbReference>
<dbReference type="Pfam" id="PF14497">
    <property type="entry name" value="GST_C_3"/>
    <property type="match status" value="1"/>
</dbReference>
<evidence type="ECO:0000256" key="2">
    <source>
        <dbReference type="ARBA" id="ARBA00005861"/>
    </source>
</evidence>
<dbReference type="KEGG" id="hazt:125178024"/>
<dbReference type="OrthoDB" id="4951845at2759"/>
<comment type="function">
    <text evidence="1">Conjugation of reduced glutathione to a wide number of exogenous and endogenous hydrophobic electrophiles.</text>
</comment>
<organism evidence="7 8">
    <name type="scientific">Hyalella azteca</name>
    <name type="common">Amphipod</name>
    <dbReference type="NCBI Taxonomy" id="294128"/>
    <lineage>
        <taxon>Eukaryota</taxon>
        <taxon>Metazoa</taxon>
        <taxon>Ecdysozoa</taxon>
        <taxon>Arthropoda</taxon>
        <taxon>Crustacea</taxon>
        <taxon>Multicrustacea</taxon>
        <taxon>Malacostraca</taxon>
        <taxon>Eumalacostraca</taxon>
        <taxon>Peracarida</taxon>
        <taxon>Amphipoda</taxon>
        <taxon>Senticaudata</taxon>
        <taxon>Talitrida</taxon>
        <taxon>Talitroidea</taxon>
        <taxon>Hyalellidae</taxon>
        <taxon>Hyalella</taxon>
    </lineage>
</organism>
<dbReference type="EC" id="2.5.1.18" evidence="3"/>
<dbReference type="RefSeq" id="XP_047736835.1">
    <property type="nucleotide sequence ID" value="XM_047880879.1"/>
</dbReference>
<keyword evidence="4" id="KW-0808">Transferase</keyword>
<evidence type="ECO:0000256" key="3">
    <source>
        <dbReference type="ARBA" id="ARBA00012452"/>
    </source>
</evidence>
<reference evidence="8" key="1">
    <citation type="submission" date="2025-08" db="UniProtKB">
        <authorList>
            <consortium name="RefSeq"/>
        </authorList>
    </citation>
    <scope>IDENTIFICATION</scope>
    <source>
        <tissue evidence="8">Whole organism</tissue>
    </source>
</reference>
<dbReference type="SUPFAM" id="SSF47616">
    <property type="entry name" value="GST C-terminal domain-like"/>
    <property type="match status" value="1"/>
</dbReference>
<dbReference type="Gene3D" id="1.20.1050.130">
    <property type="match status" value="1"/>
</dbReference>
<dbReference type="PANTHER" id="PTHR11571:SF222">
    <property type="entry name" value="GLUTATHIONE TRANSFERASE"/>
    <property type="match status" value="1"/>
</dbReference>
<keyword evidence="7" id="KW-1185">Reference proteome</keyword>
<comment type="catalytic activity">
    <reaction evidence="5">
        <text>RX + glutathione = an S-substituted glutathione + a halide anion + H(+)</text>
        <dbReference type="Rhea" id="RHEA:16437"/>
        <dbReference type="ChEBI" id="CHEBI:15378"/>
        <dbReference type="ChEBI" id="CHEBI:16042"/>
        <dbReference type="ChEBI" id="CHEBI:17792"/>
        <dbReference type="ChEBI" id="CHEBI:57925"/>
        <dbReference type="ChEBI" id="CHEBI:90779"/>
        <dbReference type="EC" id="2.5.1.18"/>
    </reaction>
</comment>
<dbReference type="GO" id="GO:0006749">
    <property type="term" value="P:glutathione metabolic process"/>
    <property type="evidence" value="ECO:0007669"/>
    <property type="project" value="TreeGrafter"/>
</dbReference>
<proteinExistence type="inferred from homology"/>
<protein>
    <recommendedName>
        <fullName evidence="3">glutathione transferase</fullName>
        <ecNumber evidence="3">2.5.1.18</ecNumber>
    </recommendedName>
</protein>
<evidence type="ECO:0000259" key="6">
    <source>
        <dbReference type="PROSITE" id="PS50405"/>
    </source>
</evidence>
<evidence type="ECO:0000313" key="7">
    <source>
        <dbReference type="Proteomes" id="UP000694843"/>
    </source>
</evidence>
<dbReference type="GeneID" id="125178024"/>
<dbReference type="GO" id="GO:0004364">
    <property type="term" value="F:glutathione transferase activity"/>
    <property type="evidence" value="ECO:0007669"/>
    <property type="project" value="UniProtKB-EC"/>
</dbReference>
<gene>
    <name evidence="8" type="primary">LOC125178024</name>
</gene>
<dbReference type="InterPro" id="IPR036282">
    <property type="entry name" value="Glutathione-S-Trfase_C_sf"/>
</dbReference>
<dbReference type="FunFam" id="1.20.1050.10:FF:000003">
    <property type="entry name" value="Glutathione S-transferase 2"/>
    <property type="match status" value="1"/>
</dbReference>
<sequence length="153" mass="17291">MKILADAALRYLARKNNLVGSTEDERIRLDMAEGIIGDALGAIIMLCYDPDFETKKVVFMENVDNTLKKLSKLVGSNDYILGDKVMIADFLLFETLERYLALMPSCLDSHASLKAFHKRIEDIPSIKKYRSSPEFINVKDKFHLPMAKFGTGV</sequence>
<evidence type="ECO:0000256" key="5">
    <source>
        <dbReference type="ARBA" id="ARBA00047960"/>
    </source>
</evidence>